<dbReference type="RefSeq" id="WP_034803264.1">
    <property type="nucleotide sequence ID" value="NZ_AWSA01000011.1"/>
</dbReference>
<gene>
    <name evidence="1" type="ORF">N865_06015</name>
</gene>
<organism evidence="1 2">
    <name type="scientific">Intrasporangium oryzae NRRL B-24470</name>
    <dbReference type="NCBI Taxonomy" id="1386089"/>
    <lineage>
        <taxon>Bacteria</taxon>
        <taxon>Bacillati</taxon>
        <taxon>Actinomycetota</taxon>
        <taxon>Actinomycetes</taxon>
        <taxon>Micrococcales</taxon>
        <taxon>Intrasporangiaceae</taxon>
        <taxon>Intrasporangium</taxon>
    </lineage>
</organism>
<dbReference type="OrthoDB" id="2988647at2"/>
<keyword evidence="2" id="KW-1185">Reference proteome</keyword>
<dbReference type="Proteomes" id="UP000019489">
    <property type="component" value="Unassembled WGS sequence"/>
</dbReference>
<dbReference type="PATRIC" id="fig|1386089.3.peg.1329"/>
<evidence type="ECO:0000313" key="2">
    <source>
        <dbReference type="Proteomes" id="UP000019489"/>
    </source>
</evidence>
<sequence>MLGRKDYSPDEVATAKAAVATQVAAYRTLAHAVDAAPSDAGVSSALEELEPVLFTNMVLALDRFFVHRVRMVAGKDGNPLNEVELLAESIIGNEGVLESLSPIRYVPAESTLGLEVGDRIRLSADQFERLADAFFAELERRFV</sequence>
<evidence type="ECO:0000313" key="1">
    <source>
        <dbReference type="EMBL" id="EWT02334.1"/>
    </source>
</evidence>
<dbReference type="AlphaFoldDB" id="W9GEM6"/>
<protein>
    <submittedName>
        <fullName evidence="1">Uncharacterized protein</fullName>
    </submittedName>
</protein>
<dbReference type="eggNOG" id="ENOG5033FCI">
    <property type="taxonomic scope" value="Bacteria"/>
</dbReference>
<name>W9GEM6_9MICO</name>
<accession>W9GEM6</accession>
<reference evidence="1 2" key="1">
    <citation type="submission" date="2013-08" db="EMBL/GenBank/DDBJ databases">
        <title>Intrasporangium oryzae NRRL B-24470.</title>
        <authorList>
            <person name="Liu H."/>
            <person name="Wang G."/>
        </authorList>
    </citation>
    <scope>NUCLEOTIDE SEQUENCE [LARGE SCALE GENOMIC DNA]</scope>
    <source>
        <strain evidence="1 2">NRRL B-24470</strain>
    </source>
</reference>
<dbReference type="EMBL" id="AWSA01000011">
    <property type="protein sequence ID" value="EWT02334.1"/>
    <property type="molecule type" value="Genomic_DNA"/>
</dbReference>
<proteinExistence type="predicted"/>
<comment type="caution">
    <text evidence="1">The sequence shown here is derived from an EMBL/GenBank/DDBJ whole genome shotgun (WGS) entry which is preliminary data.</text>
</comment>